<accession>A0A2I0TIM3</accession>
<keyword evidence="2" id="KW-1185">Reference proteome</keyword>
<gene>
    <name evidence="1" type="ORF">llap_16029</name>
</gene>
<dbReference type="AlphaFoldDB" id="A0A2I0TIM3"/>
<reference evidence="2" key="2">
    <citation type="submission" date="2017-12" db="EMBL/GenBank/DDBJ databases">
        <title>Genome sequence of the Bar-tailed Godwit (Limosa lapponica baueri).</title>
        <authorList>
            <person name="Lima N.C.B."/>
            <person name="Parody-Merino A.M."/>
            <person name="Battley P.F."/>
            <person name="Fidler A.E."/>
            <person name="Prosdocimi F."/>
        </authorList>
    </citation>
    <scope>NUCLEOTIDE SEQUENCE [LARGE SCALE GENOMIC DNA]</scope>
</reference>
<sequence>MAPTPNSLDLLEYDYNLNANLNFATVIEIDHGSKECMLKIKSQQPAQFLLFTAFNIKTFPMCHVISCQADLSSGIQPMEESKPDLPFLGSNGEIMSCAEEAKEIYEM</sequence>
<protein>
    <submittedName>
        <fullName evidence="1">Uncharacterized protein</fullName>
    </submittedName>
</protein>
<evidence type="ECO:0000313" key="1">
    <source>
        <dbReference type="EMBL" id="PKU33667.1"/>
    </source>
</evidence>
<reference evidence="2" key="1">
    <citation type="submission" date="2017-11" db="EMBL/GenBank/DDBJ databases">
        <authorList>
            <person name="Lima N.C."/>
            <person name="Parody-Merino A.M."/>
            <person name="Battley P.F."/>
            <person name="Fidler A.E."/>
            <person name="Prosdocimi F."/>
        </authorList>
    </citation>
    <scope>NUCLEOTIDE SEQUENCE [LARGE SCALE GENOMIC DNA]</scope>
</reference>
<proteinExistence type="predicted"/>
<dbReference type="Proteomes" id="UP000233556">
    <property type="component" value="Unassembled WGS sequence"/>
</dbReference>
<dbReference type="EMBL" id="KZ509850">
    <property type="protein sequence ID" value="PKU33667.1"/>
    <property type="molecule type" value="Genomic_DNA"/>
</dbReference>
<evidence type="ECO:0000313" key="2">
    <source>
        <dbReference type="Proteomes" id="UP000233556"/>
    </source>
</evidence>
<organism evidence="1 2">
    <name type="scientific">Limosa lapponica baueri</name>
    <dbReference type="NCBI Taxonomy" id="1758121"/>
    <lineage>
        <taxon>Eukaryota</taxon>
        <taxon>Metazoa</taxon>
        <taxon>Chordata</taxon>
        <taxon>Craniata</taxon>
        <taxon>Vertebrata</taxon>
        <taxon>Euteleostomi</taxon>
        <taxon>Archelosauria</taxon>
        <taxon>Archosauria</taxon>
        <taxon>Dinosauria</taxon>
        <taxon>Saurischia</taxon>
        <taxon>Theropoda</taxon>
        <taxon>Coelurosauria</taxon>
        <taxon>Aves</taxon>
        <taxon>Neognathae</taxon>
        <taxon>Neoaves</taxon>
        <taxon>Charadriiformes</taxon>
        <taxon>Scolopacidae</taxon>
        <taxon>Limosa</taxon>
    </lineage>
</organism>
<name>A0A2I0TIM3_LIMLA</name>